<feature type="transmembrane region" description="Helical" evidence="2">
    <location>
        <begin position="343"/>
        <end position="362"/>
    </location>
</feature>
<dbReference type="KEGG" id="csl:COCSUDRAFT_68209"/>
<dbReference type="Proteomes" id="UP000007264">
    <property type="component" value="Unassembled WGS sequence"/>
</dbReference>
<evidence type="ECO:0000313" key="4">
    <source>
        <dbReference type="EMBL" id="EIE18442.1"/>
    </source>
</evidence>
<keyword evidence="2" id="KW-0812">Transmembrane</keyword>
<feature type="compositionally biased region" description="Low complexity" evidence="1">
    <location>
        <begin position="1112"/>
        <end position="1148"/>
    </location>
</feature>
<feature type="region of interest" description="Disordered" evidence="1">
    <location>
        <begin position="1306"/>
        <end position="1325"/>
    </location>
</feature>
<evidence type="ECO:0000256" key="1">
    <source>
        <dbReference type="SAM" id="MobiDB-lite"/>
    </source>
</evidence>
<dbReference type="eggNOG" id="KOG4569">
    <property type="taxonomic scope" value="Eukaryota"/>
</dbReference>
<dbReference type="OrthoDB" id="514788at2759"/>
<evidence type="ECO:0000256" key="2">
    <source>
        <dbReference type="SAM" id="Phobius"/>
    </source>
</evidence>
<dbReference type="InterPro" id="IPR051218">
    <property type="entry name" value="Sec_MonoDiacylglyc_Lipase"/>
</dbReference>
<comment type="caution">
    <text evidence="4">The sequence shown here is derived from an EMBL/GenBank/DDBJ whole genome shotgun (WGS) entry which is preliminary data.</text>
</comment>
<feature type="region of interest" description="Disordered" evidence="1">
    <location>
        <begin position="974"/>
        <end position="1031"/>
    </location>
</feature>
<feature type="transmembrane region" description="Helical" evidence="2">
    <location>
        <begin position="180"/>
        <end position="199"/>
    </location>
</feature>
<feature type="region of interest" description="Disordered" evidence="1">
    <location>
        <begin position="876"/>
        <end position="941"/>
    </location>
</feature>
<gene>
    <name evidence="4" type="ORF">COCSUDRAFT_68209</name>
</gene>
<sequence>MPSWPEHEPQQVASQRAAAADDSFQSLMPVSEGITSPPIGHSAVMEEDRSGRVRRLNADVNDALLHGKGQGFEGGDTAYREGVWDVEKGGECDGASSAASEDEEVDFMGGFSVNSNFDPNVDVVLRFEFESARQLRVTAAFVLLSLLVGITAFIILLIISRSIVDDSFLFRSTALEYMNLIAAAIIIGLTVTVVTHFTYRRIVTTAADHLIQEVTWLAPNAWTLSHDCAWFGKFVAICGIIRWSTLNLMMIIFVITGHNTNPWADKKGKLLGGRADAIVLDAPQWRTHSPKLILWAIFEIPYVLELTDIFSPFYAEKRYITLSNEGDCRSWRYSCSPPNFTKIATFSGGVMMTVYLLLYVYYLHRGFVLLRSRPYNSFRVGNVLVRLQASRTITAFAVAILTCVFLWFINPTSCASFFFSWQGLFPMQVVVAALVIADCVSFMPGNPHNGDDPILQVWLQQFAWTEAQKTERLAERLTRLTGPAAAEALAAEPMFCFETALKALYWSTLVYRYDETAPDLTRDKPALGDGPSQPRFTPQAGMGMFGLQQVQLFWERSLDTKVLIGWSERTIVISFRGTASLRNAIADLQAWRVAHPPRRGRWWLASLPMVHSGFHYSWTANGLNRRVIAHVHEIIAASGLKAANIRVLLTGHSLGGALAGLAAHDLVTQCGLTNCQVYTFGAPRPGNRAFKQEYDQLVPDTWHIINDADAVPRVGKFLVLFARPGQRVIVDYRGDVVVRPSPHEIHIRNGSNPGHHFLASYRRALMGICQAQFTGKALKGGHDAVLHLAHQPELRVFLAACGLPPETLQRLSAAAALRRSETARARLLRRMDSSAPVPQRLQGEASYHGYGAKLSVMFDRVGSRHMPPLSWRRQSASVSGALTSLGQGPRISEEEAEMAASMHESDTGATEAVQASAGTPLESVLSIPPPATGEPPETPRQGEMFVRGAVELGSPSAATSAQGELRNELLDKGLAPFQGTPSRSSPSMRSLASSPMHWLGRRRSMAASPGRAPALGVRRSIDPQPSAQPPHVPLRRAVTEAPQQLSLAVAEAGRWEPPPLPDWRSAWQELVPEKSDADAEIVYRAEYRPTAAEMPASPFVSPREQEPERKPAASAAAAAGGRRPPRPSSTTASPTPSAPATPRRAAAPMTVPSSSPPSDARRWPAGAPVSASPPRPAMLPRHSTGAVRLAAAAHLEELPRRHSAAYVSSPAALPPLAVRTSVILGDAPPPSSVPSTPAASRRPPLLRQRTVGSWLMGAVSDLSAGESAAESSQPSLLQRATQSLGGRASWRQQEIQAVLQKLQNEPDMVEGSLGSASRGPGGPAERRERATISARIENAVVPELGALAARCSRLVGQASLAFKIRTDPDEEMTDMQQALQELEDAKLDQDAPWSISQKDSMAQP</sequence>
<dbReference type="Gene3D" id="3.40.50.1820">
    <property type="entry name" value="alpha/beta hydrolase"/>
    <property type="match status" value="1"/>
</dbReference>
<dbReference type="GeneID" id="17036509"/>
<keyword evidence="2" id="KW-0472">Membrane</keyword>
<dbReference type="CDD" id="cd00519">
    <property type="entry name" value="Lipase_3"/>
    <property type="match status" value="1"/>
</dbReference>
<evidence type="ECO:0000313" key="5">
    <source>
        <dbReference type="Proteomes" id="UP000007264"/>
    </source>
</evidence>
<keyword evidence="2" id="KW-1133">Transmembrane helix</keyword>
<organism evidence="4 5">
    <name type="scientific">Coccomyxa subellipsoidea (strain C-169)</name>
    <name type="common">Green microalga</name>
    <dbReference type="NCBI Taxonomy" id="574566"/>
    <lineage>
        <taxon>Eukaryota</taxon>
        <taxon>Viridiplantae</taxon>
        <taxon>Chlorophyta</taxon>
        <taxon>core chlorophytes</taxon>
        <taxon>Trebouxiophyceae</taxon>
        <taxon>Trebouxiophyceae incertae sedis</taxon>
        <taxon>Coccomyxaceae</taxon>
        <taxon>Coccomyxa</taxon>
        <taxon>Coccomyxa subellipsoidea</taxon>
    </lineage>
</organism>
<keyword evidence="5" id="KW-1185">Reference proteome</keyword>
<accession>I0YJ73</accession>
<dbReference type="GO" id="GO:0006629">
    <property type="term" value="P:lipid metabolic process"/>
    <property type="evidence" value="ECO:0007669"/>
    <property type="project" value="InterPro"/>
</dbReference>
<dbReference type="InterPro" id="IPR029058">
    <property type="entry name" value="AB_hydrolase_fold"/>
</dbReference>
<evidence type="ECO:0000259" key="3">
    <source>
        <dbReference type="Pfam" id="PF01764"/>
    </source>
</evidence>
<dbReference type="PANTHER" id="PTHR45856">
    <property type="entry name" value="ALPHA/BETA-HYDROLASES SUPERFAMILY PROTEIN"/>
    <property type="match status" value="1"/>
</dbReference>
<dbReference type="RefSeq" id="XP_005642986.1">
    <property type="nucleotide sequence ID" value="XM_005642929.1"/>
</dbReference>
<dbReference type="InterPro" id="IPR002921">
    <property type="entry name" value="Fungal_lipase-type"/>
</dbReference>
<feature type="transmembrane region" description="Helical" evidence="2">
    <location>
        <begin position="234"/>
        <end position="255"/>
    </location>
</feature>
<feature type="region of interest" description="Disordered" evidence="1">
    <location>
        <begin position="1384"/>
        <end position="1404"/>
    </location>
</feature>
<name>I0YJ73_COCSC</name>
<feature type="transmembrane region" description="Helical" evidence="2">
    <location>
        <begin position="135"/>
        <end position="160"/>
    </location>
</feature>
<feature type="compositionally biased region" description="Low complexity" evidence="1">
    <location>
        <begin position="981"/>
        <end position="996"/>
    </location>
</feature>
<feature type="domain" description="Fungal lipase-type" evidence="3">
    <location>
        <begin position="572"/>
        <end position="714"/>
    </location>
</feature>
<feature type="compositionally biased region" description="Polar residues" evidence="1">
    <location>
        <begin position="876"/>
        <end position="886"/>
    </location>
</feature>
<feature type="region of interest" description="Disordered" evidence="1">
    <location>
        <begin position="1093"/>
        <end position="1181"/>
    </location>
</feature>
<feature type="compositionally biased region" description="Pro residues" evidence="1">
    <location>
        <begin position="927"/>
        <end position="938"/>
    </location>
</feature>
<protein>
    <recommendedName>
        <fullName evidence="3">Fungal lipase-type domain-containing protein</fullName>
    </recommendedName>
</protein>
<dbReference type="EMBL" id="AGSI01000023">
    <property type="protein sequence ID" value="EIE18442.1"/>
    <property type="molecule type" value="Genomic_DNA"/>
</dbReference>
<dbReference type="SUPFAM" id="SSF53474">
    <property type="entry name" value="alpha/beta-Hydrolases"/>
    <property type="match status" value="1"/>
</dbReference>
<proteinExistence type="predicted"/>
<feature type="compositionally biased region" description="Polar residues" evidence="1">
    <location>
        <begin position="1394"/>
        <end position="1404"/>
    </location>
</feature>
<reference evidence="4 5" key="1">
    <citation type="journal article" date="2012" name="Genome Biol.">
        <title>The genome of the polar eukaryotic microalga coccomyxa subellipsoidea reveals traits of cold adaptation.</title>
        <authorList>
            <person name="Blanc G."/>
            <person name="Agarkova I."/>
            <person name="Grimwood J."/>
            <person name="Kuo A."/>
            <person name="Brueggeman A."/>
            <person name="Dunigan D."/>
            <person name="Gurnon J."/>
            <person name="Ladunga I."/>
            <person name="Lindquist E."/>
            <person name="Lucas S."/>
            <person name="Pangilinan J."/>
            <person name="Proschold T."/>
            <person name="Salamov A."/>
            <person name="Schmutz J."/>
            <person name="Weeks D."/>
            <person name="Yamada T."/>
            <person name="Claverie J.M."/>
            <person name="Grigoriev I."/>
            <person name="Van Etten J."/>
            <person name="Lomsadze A."/>
            <person name="Borodovsky M."/>
        </authorList>
    </citation>
    <scope>NUCLEOTIDE SEQUENCE [LARGE SCALE GENOMIC DNA]</scope>
    <source>
        <strain evidence="4 5">C-169</strain>
    </source>
</reference>
<dbReference type="PANTHER" id="PTHR45856:SF24">
    <property type="entry name" value="FUNGAL LIPASE-LIKE DOMAIN-CONTAINING PROTEIN"/>
    <property type="match status" value="1"/>
</dbReference>
<feature type="transmembrane region" description="Helical" evidence="2">
    <location>
        <begin position="383"/>
        <end position="409"/>
    </location>
</feature>
<dbReference type="Pfam" id="PF01764">
    <property type="entry name" value="Lipase_3"/>
    <property type="match status" value="1"/>
</dbReference>